<evidence type="ECO:0000313" key="8">
    <source>
        <dbReference type="EMBL" id="SFI29603.1"/>
    </source>
</evidence>
<organism evidence="8 9">
    <name type="scientific">Phytopseudomonas argentinensis</name>
    <dbReference type="NCBI Taxonomy" id="289370"/>
    <lineage>
        <taxon>Bacteria</taxon>
        <taxon>Pseudomonadati</taxon>
        <taxon>Pseudomonadota</taxon>
        <taxon>Gammaproteobacteria</taxon>
        <taxon>Pseudomonadales</taxon>
        <taxon>Pseudomonadaceae</taxon>
        <taxon>Phytopseudomonas</taxon>
    </lineage>
</organism>
<evidence type="ECO:0000256" key="3">
    <source>
        <dbReference type="ARBA" id="ARBA00020291"/>
    </source>
</evidence>
<proteinExistence type="inferred from homology"/>
<keyword evidence="5" id="KW-0046">Antibiotic resistance</keyword>
<accession>A0A1I3H1S0</accession>
<evidence type="ECO:0000256" key="1">
    <source>
        <dbReference type="ARBA" id="ARBA00007274"/>
    </source>
</evidence>
<dbReference type="InterPro" id="IPR011004">
    <property type="entry name" value="Trimer_LpxA-like_sf"/>
</dbReference>
<comment type="similarity">
    <text evidence="1">Belongs to the transferase hexapeptide repeat family.</text>
</comment>
<dbReference type="Pfam" id="PF00132">
    <property type="entry name" value="Hexapep"/>
    <property type="match status" value="1"/>
</dbReference>
<evidence type="ECO:0000256" key="2">
    <source>
        <dbReference type="ARBA" id="ARBA00013235"/>
    </source>
</evidence>
<evidence type="ECO:0000313" key="9">
    <source>
        <dbReference type="Proteomes" id="UP000183018"/>
    </source>
</evidence>
<dbReference type="RefSeq" id="WP_074880673.1">
    <property type="nucleotide sequence ID" value="NZ_FORC01000001.1"/>
</dbReference>
<dbReference type="InterPro" id="IPR050179">
    <property type="entry name" value="Trans_hexapeptide_repeat"/>
</dbReference>
<evidence type="ECO:0000256" key="4">
    <source>
        <dbReference type="ARBA" id="ARBA00022679"/>
    </source>
</evidence>
<dbReference type="SUPFAM" id="SSF51161">
    <property type="entry name" value="Trimeric LpxA-like enzymes"/>
    <property type="match status" value="1"/>
</dbReference>
<dbReference type="STRING" id="289370.SAMN05216602_0543"/>
<comment type="catalytic activity">
    <reaction evidence="7">
        <text>chloramphenicol + acetyl-CoA = chloramphenicol 3-acetate + CoA</text>
        <dbReference type="Rhea" id="RHEA:18421"/>
        <dbReference type="ChEBI" id="CHEBI:16730"/>
        <dbReference type="ChEBI" id="CHEBI:17698"/>
        <dbReference type="ChEBI" id="CHEBI:57287"/>
        <dbReference type="ChEBI" id="CHEBI:57288"/>
        <dbReference type="EC" id="2.3.1.28"/>
    </reaction>
</comment>
<name>A0A1I3H1S0_9GAMM</name>
<keyword evidence="6" id="KW-0012">Acyltransferase</keyword>
<evidence type="ECO:0000256" key="6">
    <source>
        <dbReference type="ARBA" id="ARBA00023315"/>
    </source>
</evidence>
<dbReference type="PANTHER" id="PTHR43300">
    <property type="entry name" value="ACETYLTRANSFERASE"/>
    <property type="match status" value="1"/>
</dbReference>
<dbReference type="OrthoDB" id="9815592at2"/>
<dbReference type="EC" id="2.3.1.28" evidence="2"/>
<gene>
    <name evidence="8" type="ORF">SAMN05216602_0543</name>
</gene>
<dbReference type="EMBL" id="FORC01000001">
    <property type="protein sequence ID" value="SFI29603.1"/>
    <property type="molecule type" value="Genomic_DNA"/>
</dbReference>
<dbReference type="PANTHER" id="PTHR43300:SF12">
    <property type="entry name" value="CHLORAMPHENICOL ACETYLTRANSFERASE"/>
    <property type="match status" value="1"/>
</dbReference>
<dbReference type="InterPro" id="IPR001451">
    <property type="entry name" value="Hexapep"/>
</dbReference>
<dbReference type="Proteomes" id="UP000183018">
    <property type="component" value="Unassembled WGS sequence"/>
</dbReference>
<dbReference type="CDD" id="cd04647">
    <property type="entry name" value="LbH_MAT_like"/>
    <property type="match status" value="1"/>
</dbReference>
<dbReference type="GO" id="GO:0046677">
    <property type="term" value="P:response to antibiotic"/>
    <property type="evidence" value="ECO:0007669"/>
    <property type="project" value="UniProtKB-KW"/>
</dbReference>
<dbReference type="Gene3D" id="2.160.10.10">
    <property type="entry name" value="Hexapeptide repeat proteins"/>
    <property type="match status" value="1"/>
</dbReference>
<evidence type="ECO:0000256" key="7">
    <source>
        <dbReference type="ARBA" id="ARBA00047633"/>
    </source>
</evidence>
<dbReference type="AlphaFoldDB" id="A0A1I3H1S0"/>
<keyword evidence="9" id="KW-1185">Reference proteome</keyword>
<protein>
    <recommendedName>
        <fullName evidence="3">Chloramphenicol acetyltransferase</fullName>
        <ecNumber evidence="2">2.3.1.28</ecNumber>
    </recommendedName>
</protein>
<keyword evidence="4 8" id="KW-0808">Transferase</keyword>
<evidence type="ECO:0000256" key="5">
    <source>
        <dbReference type="ARBA" id="ARBA00023251"/>
    </source>
</evidence>
<reference evidence="9" key="1">
    <citation type="submission" date="2016-10" db="EMBL/GenBank/DDBJ databases">
        <authorList>
            <person name="Varghese N."/>
            <person name="Submissions S."/>
        </authorList>
    </citation>
    <scope>NUCLEOTIDE SEQUENCE [LARGE SCALE GENOMIC DNA]</scope>
    <source>
        <strain evidence="9">LMG 22563</strain>
    </source>
</reference>
<dbReference type="GO" id="GO:0008811">
    <property type="term" value="F:chloramphenicol O-acetyltransferase activity"/>
    <property type="evidence" value="ECO:0007669"/>
    <property type="project" value="UniProtKB-EC"/>
</dbReference>
<sequence length="202" mass="21164">MTAPGDTLSGFRKVGSNVHIFPGAKVIGREHISIGDNVIIDDFVFIYATAPMFIGSYVHIASFSSVTGGGVVVLEDFSTLSSGVRVLCGSDDFLGGGLTNSTIPGAYRAVTRSHVRIGRHAIIGANTVILPGVTVGEGCAVGSGSVVTKSLEPWGVYVGSPARHIKPRPSDLIAESERELQAERPFEPLTLAMFEAALPKPT</sequence>